<comment type="caution">
    <text evidence="2">The sequence shown here is derived from an EMBL/GenBank/DDBJ whole genome shotgun (WGS) entry which is preliminary data.</text>
</comment>
<dbReference type="PANTHER" id="PTHR44656">
    <property type="entry name" value="DEHYDROGENASE/REDUCTASE SDR FAMILY MEMBER 12"/>
    <property type="match status" value="1"/>
</dbReference>
<accession>A0A930VIN8</accession>
<dbReference type="Proteomes" id="UP000640489">
    <property type="component" value="Unassembled WGS sequence"/>
</dbReference>
<dbReference type="Pfam" id="PF00106">
    <property type="entry name" value="adh_short"/>
    <property type="match status" value="1"/>
</dbReference>
<dbReference type="InterPro" id="IPR002347">
    <property type="entry name" value="SDR_fam"/>
</dbReference>
<dbReference type="InterPro" id="IPR036291">
    <property type="entry name" value="NAD(P)-bd_dom_sf"/>
</dbReference>
<sequence>MSLSGVVDTVLDRSVVLGFSRVGLSVRSRLPGWPADPPPGALAGRDVAITGATSGLGLATAIGVAELGARVHLVVRDEAKAKAVVARISAQTPSAVVEVHRCDVGDLDDVRRFAGAFRAGGSSLDVLVHNAGVMPPERTESAQGHELAMAVHVLGPVLMTELLRPALRESDGPRVLLVTSGGMYGQPLRADDPEYVTGAYSPTTAYARSKRAQVELLPVLQRRWGVEGAHVWATHPGWAATPGVADSLPRFNRLTGPILRDADGGADTTVWLAAVEPPPRGGGLWHDRRPRPTSFLPSTRTDAGATERLWAWVTEQTGISA</sequence>
<proteinExistence type="predicted"/>
<dbReference type="Gene3D" id="3.40.50.720">
    <property type="entry name" value="NAD(P)-binding Rossmann-like Domain"/>
    <property type="match status" value="1"/>
</dbReference>
<dbReference type="AlphaFoldDB" id="A0A930VIN8"/>
<dbReference type="PRINTS" id="PR00081">
    <property type="entry name" value="GDHRDH"/>
</dbReference>
<reference evidence="2" key="1">
    <citation type="submission" date="2020-11" db="EMBL/GenBank/DDBJ databases">
        <title>Nocardioides sp. nov., isolated from Soil of Cynanchum wilfordii Hemsley rhizosphere.</title>
        <authorList>
            <person name="Lee J.-S."/>
            <person name="Suh M.K."/>
            <person name="Kim J.-S."/>
        </authorList>
    </citation>
    <scope>NUCLEOTIDE SEQUENCE</scope>
    <source>
        <strain evidence="2">KCTC 19275</strain>
    </source>
</reference>
<gene>
    <name evidence="2" type="ORF">ISU07_19330</name>
</gene>
<evidence type="ECO:0000313" key="2">
    <source>
        <dbReference type="EMBL" id="MBF4765291.1"/>
    </source>
</evidence>
<dbReference type="RefSeq" id="WP_194708474.1">
    <property type="nucleotide sequence ID" value="NZ_JADKPN010000014.1"/>
</dbReference>
<dbReference type="InterPro" id="IPR052992">
    <property type="entry name" value="SDR_member_12"/>
</dbReference>
<name>A0A930VIN8_9ACTN</name>
<organism evidence="2 3">
    <name type="scientific">Nocardioides islandensis</name>
    <dbReference type="NCBI Taxonomy" id="433663"/>
    <lineage>
        <taxon>Bacteria</taxon>
        <taxon>Bacillati</taxon>
        <taxon>Actinomycetota</taxon>
        <taxon>Actinomycetes</taxon>
        <taxon>Propionibacteriales</taxon>
        <taxon>Nocardioidaceae</taxon>
        <taxon>Nocardioides</taxon>
    </lineage>
</organism>
<evidence type="ECO:0000256" key="1">
    <source>
        <dbReference type="SAM" id="MobiDB-lite"/>
    </source>
</evidence>
<feature type="region of interest" description="Disordered" evidence="1">
    <location>
        <begin position="281"/>
        <end position="300"/>
    </location>
</feature>
<dbReference type="SUPFAM" id="SSF51735">
    <property type="entry name" value="NAD(P)-binding Rossmann-fold domains"/>
    <property type="match status" value="1"/>
</dbReference>
<keyword evidence="3" id="KW-1185">Reference proteome</keyword>
<protein>
    <submittedName>
        <fullName evidence="2">SDR family NAD(P)-dependent oxidoreductase</fullName>
    </submittedName>
</protein>
<evidence type="ECO:0000313" key="3">
    <source>
        <dbReference type="Proteomes" id="UP000640489"/>
    </source>
</evidence>
<dbReference type="EMBL" id="JADKPN010000014">
    <property type="protein sequence ID" value="MBF4765291.1"/>
    <property type="molecule type" value="Genomic_DNA"/>
</dbReference>
<dbReference type="PANTHER" id="PTHR44656:SF7">
    <property type="entry name" value="DEHYDROGENASE_REDUCTASE SDR FAMILY MEMBER 12"/>
    <property type="match status" value="1"/>
</dbReference>